<dbReference type="RefSeq" id="XP_019709219.1">
    <property type="nucleotide sequence ID" value="XM_019853660.2"/>
</dbReference>
<protein>
    <recommendedName>
        <fullName evidence="3">peptidylprolyl isomerase</fullName>
        <ecNumber evidence="3">5.2.1.8</ecNumber>
    </recommendedName>
</protein>
<keyword evidence="5 9" id="KW-0413">Isomerase</keyword>
<feature type="compositionally biased region" description="Basic and acidic residues" evidence="6">
    <location>
        <begin position="421"/>
        <end position="434"/>
    </location>
</feature>
<comment type="catalytic activity">
    <reaction evidence="1">
        <text>[protein]-peptidylproline (omega=180) = [protein]-peptidylproline (omega=0)</text>
        <dbReference type="Rhea" id="RHEA:16237"/>
        <dbReference type="Rhea" id="RHEA-COMP:10747"/>
        <dbReference type="Rhea" id="RHEA-COMP:10748"/>
        <dbReference type="ChEBI" id="CHEBI:83833"/>
        <dbReference type="ChEBI" id="CHEBI:83834"/>
        <dbReference type="EC" id="5.2.1.8"/>
    </reaction>
</comment>
<feature type="compositionally biased region" description="Basic and acidic residues" evidence="6">
    <location>
        <begin position="476"/>
        <end position="486"/>
    </location>
</feature>
<evidence type="ECO:0000313" key="9">
    <source>
        <dbReference type="RefSeq" id="XP_019709219.1"/>
    </source>
</evidence>
<dbReference type="GO" id="GO:0006457">
    <property type="term" value="P:protein folding"/>
    <property type="evidence" value="ECO:0007669"/>
    <property type="project" value="TreeGrafter"/>
</dbReference>
<dbReference type="Gene3D" id="2.40.100.10">
    <property type="entry name" value="Cyclophilin-like"/>
    <property type="match status" value="1"/>
</dbReference>
<dbReference type="InterPro" id="IPR002130">
    <property type="entry name" value="Cyclophilin-type_PPIase_dom"/>
</dbReference>
<organism evidence="8 9">
    <name type="scientific">Elaeis guineensis var. tenera</name>
    <name type="common">Oil palm</name>
    <dbReference type="NCBI Taxonomy" id="51953"/>
    <lineage>
        <taxon>Eukaryota</taxon>
        <taxon>Viridiplantae</taxon>
        <taxon>Streptophyta</taxon>
        <taxon>Embryophyta</taxon>
        <taxon>Tracheophyta</taxon>
        <taxon>Spermatophyta</taxon>
        <taxon>Magnoliopsida</taxon>
        <taxon>Liliopsida</taxon>
        <taxon>Arecaceae</taxon>
        <taxon>Arecoideae</taxon>
        <taxon>Cocoseae</taxon>
        <taxon>Elaeidinae</taxon>
        <taxon>Elaeis</taxon>
    </lineage>
</organism>
<feature type="compositionally biased region" description="Basic and acidic residues" evidence="6">
    <location>
        <begin position="663"/>
        <end position="672"/>
    </location>
</feature>
<dbReference type="PANTHER" id="PTHR11071:SF561">
    <property type="entry name" value="PEPTIDYL-PROLYL CIS-TRANS ISOMERASE D-RELATED"/>
    <property type="match status" value="1"/>
</dbReference>
<dbReference type="RefSeq" id="XP_073108073.1">
    <property type="nucleotide sequence ID" value="XM_073251972.1"/>
</dbReference>
<dbReference type="GO" id="GO:0005737">
    <property type="term" value="C:cytoplasm"/>
    <property type="evidence" value="ECO:0007669"/>
    <property type="project" value="TreeGrafter"/>
</dbReference>
<evidence type="ECO:0000256" key="2">
    <source>
        <dbReference type="ARBA" id="ARBA00007365"/>
    </source>
</evidence>
<keyword evidence="4" id="KW-0697">Rotamase</keyword>
<feature type="compositionally biased region" description="Basic and acidic residues" evidence="6">
    <location>
        <begin position="637"/>
        <end position="652"/>
    </location>
</feature>
<keyword evidence="8" id="KW-1185">Reference proteome</keyword>
<dbReference type="OrthoDB" id="782531at2759"/>
<evidence type="ECO:0000313" key="8">
    <source>
        <dbReference type="Proteomes" id="UP000504607"/>
    </source>
</evidence>
<dbReference type="GO" id="GO:0003755">
    <property type="term" value="F:peptidyl-prolyl cis-trans isomerase activity"/>
    <property type="evidence" value="ECO:0007669"/>
    <property type="project" value="UniProtKB-KW"/>
</dbReference>
<feature type="compositionally biased region" description="Basic and acidic residues" evidence="6">
    <location>
        <begin position="374"/>
        <end position="391"/>
    </location>
</feature>
<dbReference type="SUPFAM" id="SSF50891">
    <property type="entry name" value="Cyclophilin-like"/>
    <property type="match status" value="1"/>
</dbReference>
<feature type="region of interest" description="Disordered" evidence="6">
    <location>
        <begin position="557"/>
        <end position="697"/>
    </location>
</feature>
<dbReference type="PRINTS" id="PR00153">
    <property type="entry name" value="CSAPPISMRASE"/>
</dbReference>
<evidence type="ECO:0000256" key="3">
    <source>
        <dbReference type="ARBA" id="ARBA00013194"/>
    </source>
</evidence>
<sequence length="697" mass="77419">MAKKKNPLVFLDISIDGNRAERIVIELFSDVVPKTAENFRALCTGEKGIGASTGKSLHYKGSIFHRIVKRFGAQGGDIAKLDGSGGESIYGGKFSDENFKLKHDGPGVLSMASPAPDSNGSQFFMSFRAAPRLDGKNVVFGKVVSGMSLLKKMEQAGSDKGKPICTVKIVDCGEASDNKTKTELGTVKEDKLIKSGRDLPSDDSSDGERRIGHKRTVNDKRKKRKRRYSSSDSYSSNNSDSDSYSSDSISDSESDSDYSSSDASSSSDSRHKRRKKTSKKDRYRHGKRKRDLLREKQQRRHNKRSRRRSSESSSDPESESASSSSSDNEQADCQRDAHKTKSSLRGTDISAKAPAGQTKLPAMVLGEEETGGGPRKDEKETVKDNASHEEGELLNGHGEFREKENVLGAKVDRTVNLQSQSDDKSSRFRSKDLKGSSSASLRSGQPIPDKILHLEGATASSMRENERQNQKSPSRSPEKSPGHKASEATLNRGRNLSRSRSREGAPKRLRKGRGFTEQYAYVRKYRTPSPERSPVRSHYYRGRNEWASGQDRYSRYRTYTERTRVQHYRRSPRGGSPLRYRSRRGRSRSTSPSPVGYRGHGRDRSRSPRRSLSPKFDRGPTVSDRLRSRLGPQGNRHPSDRGRSRSRNRDSLASRSPDAGPHANKDKGDMRSRSSSRSSSPAGNRGLVSYGDGSPDR</sequence>
<name>A0A6J0PP32_ELAGV</name>
<feature type="compositionally biased region" description="Basic and acidic residues" evidence="6">
    <location>
        <begin position="192"/>
        <end position="210"/>
    </location>
</feature>
<dbReference type="EC" id="5.2.1.8" evidence="3"/>
<feature type="compositionally biased region" description="Low complexity" evidence="6">
    <location>
        <begin position="230"/>
        <end position="249"/>
    </location>
</feature>
<feature type="compositionally biased region" description="Low complexity" evidence="6">
    <location>
        <begin position="257"/>
        <end position="267"/>
    </location>
</feature>
<dbReference type="GeneID" id="105055603"/>
<feature type="compositionally biased region" description="Basic and acidic residues" evidence="6">
    <location>
        <begin position="398"/>
        <end position="413"/>
    </location>
</feature>
<comment type="similarity">
    <text evidence="2">Belongs to the cyclophilin-type PPIase family.</text>
</comment>
<reference evidence="9" key="1">
    <citation type="submission" date="2025-08" db="UniProtKB">
        <authorList>
            <consortium name="RefSeq"/>
        </authorList>
    </citation>
    <scope>IDENTIFICATION</scope>
</reference>
<feature type="compositionally biased region" description="Basic residues" evidence="6">
    <location>
        <begin position="270"/>
        <end position="307"/>
    </location>
</feature>
<feature type="compositionally biased region" description="Low complexity" evidence="6">
    <location>
        <begin position="311"/>
        <end position="326"/>
    </location>
</feature>
<evidence type="ECO:0000256" key="1">
    <source>
        <dbReference type="ARBA" id="ARBA00000971"/>
    </source>
</evidence>
<dbReference type="InterPro" id="IPR029000">
    <property type="entry name" value="Cyclophilin-like_dom_sf"/>
</dbReference>
<evidence type="ECO:0000256" key="4">
    <source>
        <dbReference type="ARBA" id="ARBA00023110"/>
    </source>
</evidence>
<dbReference type="Proteomes" id="UP000504607">
    <property type="component" value="Chromosome 1"/>
</dbReference>
<dbReference type="PROSITE" id="PS50072">
    <property type="entry name" value="CSA_PPIASE_2"/>
    <property type="match status" value="1"/>
</dbReference>
<feature type="region of interest" description="Disordered" evidence="6">
    <location>
        <begin position="192"/>
        <end position="538"/>
    </location>
</feature>
<dbReference type="FunFam" id="2.40.100.10:FF:000022">
    <property type="entry name" value="Peptidyl-prolyl cis-trans isomerase CYP95"/>
    <property type="match status" value="1"/>
</dbReference>
<evidence type="ECO:0000256" key="6">
    <source>
        <dbReference type="SAM" id="MobiDB-lite"/>
    </source>
</evidence>
<accession>A0A6J0PP32</accession>
<feature type="compositionally biased region" description="Basic residues" evidence="6">
    <location>
        <begin position="211"/>
        <end position="228"/>
    </location>
</feature>
<evidence type="ECO:0000256" key="5">
    <source>
        <dbReference type="ARBA" id="ARBA00023235"/>
    </source>
</evidence>
<proteinExistence type="inferred from homology"/>
<dbReference type="AlphaFoldDB" id="A0A6J0PP32"/>
<dbReference type="Pfam" id="PF00160">
    <property type="entry name" value="Pro_isomerase"/>
    <property type="match status" value="1"/>
</dbReference>
<dbReference type="GO" id="GO:0016018">
    <property type="term" value="F:cyclosporin A binding"/>
    <property type="evidence" value="ECO:0007669"/>
    <property type="project" value="TreeGrafter"/>
</dbReference>
<gene>
    <name evidence="9" type="primary">LOC105055603</name>
</gene>
<feature type="domain" description="PPIase cyclophilin-type" evidence="7">
    <location>
        <begin position="10"/>
        <end position="174"/>
    </location>
</feature>
<evidence type="ECO:0000259" key="7">
    <source>
        <dbReference type="PROSITE" id="PS50072"/>
    </source>
</evidence>
<dbReference type="PANTHER" id="PTHR11071">
    <property type="entry name" value="PEPTIDYL-PROLYL CIS-TRANS ISOMERASE"/>
    <property type="match status" value="1"/>
</dbReference>